<evidence type="ECO:0000256" key="3">
    <source>
        <dbReference type="ARBA" id="ARBA00022729"/>
    </source>
</evidence>
<proteinExistence type="inferred from homology"/>
<comment type="caution">
    <text evidence="12">The sequence shown here is derived from an EMBL/GenBank/DDBJ whole genome shotgun (WGS) entry which is preliminary data.</text>
</comment>
<keyword evidence="4 12" id="KW-0378">Hydrolase</keyword>
<evidence type="ECO:0000256" key="5">
    <source>
        <dbReference type="ARBA" id="ARBA00023295"/>
    </source>
</evidence>
<feature type="transmembrane region" description="Helical" evidence="8">
    <location>
        <begin position="804"/>
        <end position="821"/>
    </location>
</feature>
<dbReference type="Gene3D" id="3.20.20.80">
    <property type="entry name" value="Glycosidases"/>
    <property type="match status" value="1"/>
</dbReference>
<dbReference type="EMBL" id="JBFNFH010000001">
    <property type="protein sequence ID" value="MFM1524156.1"/>
    <property type="molecule type" value="Genomic_DNA"/>
</dbReference>
<keyword evidence="3 9" id="KW-0732">Signal</keyword>
<comment type="similarity">
    <text evidence="1">Belongs to the glycosyl hydrolase 18 family.</text>
</comment>
<dbReference type="GO" id="GO:0016787">
    <property type="term" value="F:hydrolase activity"/>
    <property type="evidence" value="ECO:0007669"/>
    <property type="project" value="UniProtKB-KW"/>
</dbReference>
<evidence type="ECO:0000256" key="4">
    <source>
        <dbReference type="ARBA" id="ARBA00022801"/>
    </source>
</evidence>
<dbReference type="InterPro" id="IPR001579">
    <property type="entry name" value="Glyco_hydro_18_chit_AS"/>
</dbReference>
<comment type="catalytic activity">
    <reaction evidence="6">
        <text>an N(4)-(oligosaccharide-(1-&gt;3)-[oligosaccharide-(1-&gt;6)]-beta-D-Man-(1-&gt;4)-beta-D-GlcNAc-(1-&gt;4)-alpha-D-GlcNAc)-L-asparaginyl-[protein] + H2O = an oligosaccharide-(1-&gt;3)-[oligosaccharide-(1-&gt;6)]-beta-D-Man-(1-&gt;4)-D-GlcNAc + N(4)-(N-acetyl-beta-D-glucosaminyl)-L-asparaginyl-[protein]</text>
        <dbReference type="Rhea" id="RHEA:73067"/>
        <dbReference type="Rhea" id="RHEA-COMP:12603"/>
        <dbReference type="Rhea" id="RHEA-COMP:18176"/>
        <dbReference type="ChEBI" id="CHEBI:15377"/>
        <dbReference type="ChEBI" id="CHEBI:132248"/>
        <dbReference type="ChEBI" id="CHEBI:192714"/>
        <dbReference type="ChEBI" id="CHEBI:192715"/>
        <dbReference type="EC" id="3.2.1.96"/>
    </reaction>
</comment>
<evidence type="ECO:0000256" key="1">
    <source>
        <dbReference type="ARBA" id="ARBA00009336"/>
    </source>
</evidence>
<dbReference type="RefSeq" id="WP_408126084.1">
    <property type="nucleotide sequence ID" value="NZ_JBFNFH010000001.1"/>
</dbReference>
<keyword evidence="13" id="KW-1185">Reference proteome</keyword>
<feature type="coiled-coil region" evidence="7">
    <location>
        <begin position="637"/>
        <end position="676"/>
    </location>
</feature>
<evidence type="ECO:0000256" key="8">
    <source>
        <dbReference type="SAM" id="Phobius"/>
    </source>
</evidence>
<feature type="domain" description="Beta-galactosidase-like galactose-binding" evidence="10">
    <location>
        <begin position="53"/>
        <end position="201"/>
    </location>
</feature>
<keyword evidence="8" id="KW-0472">Membrane</keyword>
<keyword evidence="7" id="KW-0175">Coiled coil</keyword>
<keyword evidence="8" id="KW-0812">Transmembrane</keyword>
<dbReference type="Pfam" id="PF21606">
    <property type="entry name" value="BgaA-like_CBM"/>
    <property type="match status" value="1"/>
</dbReference>
<evidence type="ECO:0000256" key="2">
    <source>
        <dbReference type="ARBA" id="ARBA00012566"/>
    </source>
</evidence>
<evidence type="ECO:0000259" key="10">
    <source>
        <dbReference type="Pfam" id="PF21606"/>
    </source>
</evidence>
<dbReference type="InterPro" id="IPR049487">
    <property type="entry name" value="BgaA-like_CBM"/>
</dbReference>
<evidence type="ECO:0000256" key="6">
    <source>
        <dbReference type="ARBA" id="ARBA00034414"/>
    </source>
</evidence>
<dbReference type="Proteomes" id="UP001629536">
    <property type="component" value="Unassembled WGS sequence"/>
</dbReference>
<feature type="signal peptide" evidence="9">
    <location>
        <begin position="1"/>
        <end position="30"/>
    </location>
</feature>
<evidence type="ECO:0000256" key="7">
    <source>
        <dbReference type="SAM" id="Coils"/>
    </source>
</evidence>
<feature type="domain" description="Endo-beta-N-acetylglucosaminidase EndoS/F2-like TIM-barrel" evidence="11">
    <location>
        <begin position="291"/>
        <end position="538"/>
    </location>
</feature>
<organism evidence="12 13">
    <name type="scientific">Helcococcus bovis</name>
    <dbReference type="NCBI Taxonomy" id="3153252"/>
    <lineage>
        <taxon>Bacteria</taxon>
        <taxon>Bacillati</taxon>
        <taxon>Bacillota</taxon>
        <taxon>Tissierellia</taxon>
        <taxon>Tissierellales</taxon>
        <taxon>Peptoniphilaceae</taxon>
        <taxon>Helcococcus</taxon>
    </lineage>
</organism>
<accession>A0ABW9F5B1</accession>
<keyword evidence="8" id="KW-1133">Transmembrane helix</keyword>
<dbReference type="Pfam" id="PF23916">
    <property type="entry name" value="TIM-barrel_EndoS"/>
    <property type="match status" value="1"/>
</dbReference>
<dbReference type="PROSITE" id="PS01095">
    <property type="entry name" value="GH18_1"/>
    <property type="match status" value="1"/>
</dbReference>
<evidence type="ECO:0000256" key="9">
    <source>
        <dbReference type="SAM" id="SignalP"/>
    </source>
</evidence>
<evidence type="ECO:0000313" key="12">
    <source>
        <dbReference type="EMBL" id="MFM1524156.1"/>
    </source>
</evidence>
<dbReference type="EC" id="3.2.1.96" evidence="2"/>
<dbReference type="Gene3D" id="2.60.120.260">
    <property type="entry name" value="Galactose-binding domain-like"/>
    <property type="match status" value="1"/>
</dbReference>
<protein>
    <recommendedName>
        <fullName evidence="2">mannosyl-glycoprotein endo-beta-N-acetylglucosaminidase</fullName>
        <ecNumber evidence="2">3.2.1.96</ecNumber>
    </recommendedName>
</protein>
<reference evidence="12 13" key="1">
    <citation type="journal article" date="2024" name="Front. Microbiol.">
        <title>Pangenomic and biochemical analyses of Helcococcus ovis reveal widespread tetracycline resistance and a novel bacterial species, Helcococcus bovis.</title>
        <authorList>
            <person name="Cunha F."/>
            <person name="Zhai Y."/>
            <person name="Casaro S."/>
            <person name="Jones K.L."/>
            <person name="Hernandez M."/>
            <person name="Bisinotto R.S."/>
            <person name="Kariyawasam S."/>
            <person name="Brown M.B."/>
            <person name="Phillips A."/>
            <person name="Jeong K.C."/>
            <person name="Galvao K.N."/>
        </authorList>
    </citation>
    <scope>NUCLEOTIDE SEQUENCE [LARGE SCALE GENOMIC DNA]</scope>
    <source>
        <strain evidence="12 13">KG197</strain>
    </source>
</reference>
<dbReference type="InterPro" id="IPR017853">
    <property type="entry name" value="GH"/>
</dbReference>
<sequence length="826" mass="93782">MKKFTKNVVSLSLAATLALGVMPFQNVVRAEGSLVSDVTKSSVLSKADMIPFAGWTNGSDFTSKFVDGKKNDQKWTDWKRTDRLKENYVGLVFGSPSDVREVKLDELVIDFYRDGGTNMPESFEVQVYLENELKNLPDNYGFTQTTVDGKEIKNDLNNDENWNTIETVKDVKKQSVIKFNGLVSKAIRIKMKAKNGISLAVSEMTVKGTPLKSEKVSYTLSNEDVKSKIENLEYLKKSNSTQDFIRKIGSRTNEQLLKEAENANNVLKRLETEKLPEKPKMPELKSPLYGGWFRTWHDQNSDPDENRPNYFGDMPKEVNLAFVFHDYTKPYSEFWNKLAFEDIPKMNARGQRVLRTISVRNTFLDISSWAGQKFENTEEGNKARAEYLVNEIVEKYGLDGIDIDIEYHDTYSSNYNFTHEKEKQAVDVMNYMAEILHSKGKIFMIDTNMNADRGVLKGIYKNADYVMLQAYGRDRMDSDWNDFKKYISPEKFLMGFSFYEEGDQNKWGDISSVVSGSRAEKFAKWQPDKGENGKKAGIVGYAIDRDGMAMNDDSIKPTTYELSKQLKRIMEFEDVEDEIAEINKLTLLTSQEKDMYQRWLKDGLNSQEALLPSDIVKSAKEAQSKREDAVKRDLIDAQEAEDEVIKDNEENAEKALEEAAKKAEEEAAKKAEADAKLTPKFELGQDSVYLKKSGNTLVFKSDAPLKLLDKVLVDGKELEKTDAKITEGSTIVELSNKYLEALNLGAHKFTLVFNGDDKYNAVKLETSFTVAESGEQEVIDAQRIETKKEDNKDTKNPYTSDAGIISYAVVTVMSLIGLAVVRKKNE</sequence>
<name>A0ABW9F5B1_9FIRM</name>
<feature type="chain" id="PRO_5046717266" description="mannosyl-glycoprotein endo-beta-N-acetylglucosaminidase" evidence="9">
    <location>
        <begin position="31"/>
        <end position="826"/>
    </location>
</feature>
<evidence type="ECO:0000313" key="13">
    <source>
        <dbReference type="Proteomes" id="UP001629536"/>
    </source>
</evidence>
<evidence type="ECO:0000259" key="11">
    <source>
        <dbReference type="Pfam" id="PF23916"/>
    </source>
</evidence>
<dbReference type="SUPFAM" id="SSF51445">
    <property type="entry name" value="(Trans)glycosidases"/>
    <property type="match status" value="1"/>
</dbReference>
<dbReference type="InterPro" id="IPR057016">
    <property type="entry name" value="EndoS_F2-like_TIM-barrel"/>
</dbReference>
<keyword evidence="5" id="KW-0326">Glycosidase</keyword>
<gene>
    <name evidence="12" type="ORF">ABGF40_00540</name>
</gene>